<evidence type="ECO:0000313" key="3">
    <source>
        <dbReference type="Proteomes" id="UP001285908"/>
    </source>
</evidence>
<sequence>MGDEFTITRNLYEDPERSQGLDRTSYHLKNPQGEVFRDTFAETPKKKSKLSYSAKLIEIHHGEMELDGKSCQGTLIVFEFRFHSTSTHSSTRYKAVRIDLEFQNGNGVAKKDPVVVRIAPDKQYYLNKTTREETRTCGVSVGTNLGPAGLAGAEASMNWELCTQSTRRFKATLTGESKFSSQKSVCRNAVRWSMAENSGAKDGIPTFLQAAVLLKRNNNEPFICQLSLESDANFGNKFLRLSDKFSDVDQVIDPVTLDPKIRQLQSNRLTRIQPEDLGQMQTILERIDSYVKVSFSQPDLTPPRTELPTSSSPSEPSLAEKDTVTVTETRGHPHPLLDNTIKKLVVSEVPNMQESKSTSTSTSLPLVDVPVLACEVQEAGEVDASTSHLVLLAAQEAAEAAAAATRAATKAMEAVNEAAAAAARASRATNLLAEVTSRMVNKERRYHGSCSSSDKPTA</sequence>
<dbReference type="Proteomes" id="UP001285908">
    <property type="component" value="Unassembled WGS sequence"/>
</dbReference>
<protein>
    <submittedName>
        <fullName evidence="2">Uncharacterized protein</fullName>
    </submittedName>
</protein>
<feature type="compositionally biased region" description="Low complexity" evidence="1">
    <location>
        <begin position="302"/>
        <end position="317"/>
    </location>
</feature>
<dbReference type="GeneID" id="87874889"/>
<accession>A0AAJ0I588</accession>
<comment type="caution">
    <text evidence="2">The sequence shown here is derived from an EMBL/GenBank/DDBJ whole genome shotgun (WGS) entry which is preliminary data.</text>
</comment>
<evidence type="ECO:0000313" key="2">
    <source>
        <dbReference type="EMBL" id="KAK3490311.1"/>
    </source>
</evidence>
<organism evidence="2 3">
    <name type="scientific">Neurospora hispaniola</name>
    <dbReference type="NCBI Taxonomy" id="588809"/>
    <lineage>
        <taxon>Eukaryota</taxon>
        <taxon>Fungi</taxon>
        <taxon>Dikarya</taxon>
        <taxon>Ascomycota</taxon>
        <taxon>Pezizomycotina</taxon>
        <taxon>Sordariomycetes</taxon>
        <taxon>Sordariomycetidae</taxon>
        <taxon>Sordariales</taxon>
        <taxon>Sordariaceae</taxon>
        <taxon>Neurospora</taxon>
    </lineage>
</organism>
<dbReference type="AlphaFoldDB" id="A0AAJ0I588"/>
<evidence type="ECO:0000256" key="1">
    <source>
        <dbReference type="SAM" id="MobiDB-lite"/>
    </source>
</evidence>
<proteinExistence type="predicted"/>
<name>A0AAJ0I588_9PEZI</name>
<gene>
    <name evidence="2" type="ORF">B0T23DRAFT_381500</name>
</gene>
<dbReference type="EMBL" id="JAULSX010000005">
    <property type="protein sequence ID" value="KAK3490311.1"/>
    <property type="molecule type" value="Genomic_DNA"/>
</dbReference>
<keyword evidence="3" id="KW-1185">Reference proteome</keyword>
<reference evidence="2 3" key="1">
    <citation type="journal article" date="2023" name="Mol. Phylogenet. Evol.">
        <title>Genome-scale phylogeny and comparative genomics of the fungal order Sordariales.</title>
        <authorList>
            <person name="Hensen N."/>
            <person name="Bonometti L."/>
            <person name="Westerberg I."/>
            <person name="Brannstrom I.O."/>
            <person name="Guillou S."/>
            <person name="Cros-Aarteil S."/>
            <person name="Calhoun S."/>
            <person name="Haridas S."/>
            <person name="Kuo A."/>
            <person name="Mondo S."/>
            <person name="Pangilinan J."/>
            <person name="Riley R."/>
            <person name="LaButti K."/>
            <person name="Andreopoulos B."/>
            <person name="Lipzen A."/>
            <person name="Chen C."/>
            <person name="Yan M."/>
            <person name="Daum C."/>
            <person name="Ng V."/>
            <person name="Clum A."/>
            <person name="Steindorff A."/>
            <person name="Ohm R.A."/>
            <person name="Martin F."/>
            <person name="Silar P."/>
            <person name="Natvig D.O."/>
            <person name="Lalanne C."/>
            <person name="Gautier V."/>
            <person name="Ament-Velasquez S.L."/>
            <person name="Kruys A."/>
            <person name="Hutchinson M.I."/>
            <person name="Powell A.J."/>
            <person name="Barry K."/>
            <person name="Miller A.N."/>
            <person name="Grigoriev I.V."/>
            <person name="Debuchy R."/>
            <person name="Gladieux P."/>
            <person name="Hiltunen Thoren M."/>
            <person name="Johannesson H."/>
        </authorList>
    </citation>
    <scope>NUCLEOTIDE SEQUENCE [LARGE SCALE GENOMIC DNA]</scope>
    <source>
        <strain evidence="2 3">FGSC 10403</strain>
    </source>
</reference>
<feature type="region of interest" description="Disordered" evidence="1">
    <location>
        <begin position="297"/>
        <end position="336"/>
    </location>
</feature>
<dbReference type="RefSeq" id="XP_062691494.1">
    <property type="nucleotide sequence ID" value="XM_062837267.1"/>
</dbReference>